<dbReference type="PANTHER" id="PTHR23416">
    <property type="entry name" value="SIALIC ACID SYNTHASE-RELATED"/>
    <property type="match status" value="1"/>
</dbReference>
<dbReference type="HOGENOM" id="CLU_012314_0_0_9"/>
<keyword evidence="4" id="KW-0328">Glycosyltransferase</keyword>
<dbReference type="SUPFAM" id="SSF53448">
    <property type="entry name" value="Nucleotide-diphospho-sugar transferases"/>
    <property type="match status" value="1"/>
</dbReference>
<keyword evidence="6" id="KW-1185">Reference proteome</keyword>
<dbReference type="eggNOG" id="COG0110">
    <property type="taxonomic scope" value="Bacteria"/>
</dbReference>
<proteinExistence type="predicted"/>
<gene>
    <name evidence="3" type="ordered locus">Selsp_0533</name>
    <name evidence="4" type="ORF">SELSPUOL_02145</name>
</gene>
<dbReference type="KEGG" id="ssg:Selsp_0533"/>
<evidence type="ECO:0000313" key="6">
    <source>
        <dbReference type="Proteomes" id="UP000011124"/>
    </source>
</evidence>
<dbReference type="EMBL" id="CP002637">
    <property type="protein sequence ID" value="AEB99505.1"/>
    <property type="molecule type" value="Genomic_DNA"/>
</dbReference>
<accession>C9LXD7</accession>
<dbReference type="RefSeq" id="WP_006193471.1">
    <property type="nucleotide sequence ID" value="NC_015437.1"/>
</dbReference>
<feature type="domain" description="Glycosyltransferase 2-like" evidence="1">
    <location>
        <begin position="425"/>
        <end position="544"/>
    </location>
</feature>
<dbReference type="Proteomes" id="UP000011124">
    <property type="component" value="Chromosome"/>
</dbReference>
<dbReference type="AlphaFoldDB" id="C9LXD7"/>
<keyword evidence="4" id="KW-0808">Transferase</keyword>
<dbReference type="OrthoDB" id="9785185at2"/>
<dbReference type="InterPro" id="IPR029044">
    <property type="entry name" value="Nucleotide-diphossugar_trans"/>
</dbReference>
<reference evidence="4 5" key="1">
    <citation type="submission" date="2009-09" db="EMBL/GenBank/DDBJ databases">
        <authorList>
            <person name="Weinstock G."/>
            <person name="Sodergren E."/>
            <person name="Clifton S."/>
            <person name="Fulton L."/>
            <person name="Fulton B."/>
            <person name="Courtney L."/>
            <person name="Fronick C."/>
            <person name="Harrison M."/>
            <person name="Strong C."/>
            <person name="Farmer C."/>
            <person name="Delahaunty K."/>
            <person name="Markovic C."/>
            <person name="Hall O."/>
            <person name="Minx P."/>
            <person name="Tomlinson C."/>
            <person name="Mitreva M."/>
            <person name="Nelson J."/>
            <person name="Hou S."/>
            <person name="Wollam A."/>
            <person name="Pepin K.H."/>
            <person name="Johnson M."/>
            <person name="Bhonagiri V."/>
            <person name="Nash W.E."/>
            <person name="Warren W."/>
            <person name="Chinwalla A."/>
            <person name="Mardis E.R."/>
            <person name="Wilson R.K."/>
        </authorList>
    </citation>
    <scope>NUCLEOTIDE SEQUENCE [LARGE SCALE GENOMIC DNA]</scope>
    <source>
        <strain evidence="4">ATCC 35185</strain>
        <strain evidence="5">ATCC 35185 / DSM 20758 / VPI D19B-28</strain>
    </source>
</reference>
<dbReference type="Pfam" id="PF13712">
    <property type="entry name" value="Glyco_tranf_2_5"/>
    <property type="match status" value="1"/>
</dbReference>
<dbReference type="InterPro" id="IPR051159">
    <property type="entry name" value="Hexapeptide_acetyltransf"/>
</dbReference>
<dbReference type="SUPFAM" id="SSF51161">
    <property type="entry name" value="Trimeric LpxA-like enzymes"/>
    <property type="match status" value="1"/>
</dbReference>
<organism evidence="4 5">
    <name type="scientific">Selenomonas sputigena (strain ATCC 35185 / DSM 20758 / CCUG 44933 / VPI D19B-28)</name>
    <dbReference type="NCBI Taxonomy" id="546271"/>
    <lineage>
        <taxon>Bacteria</taxon>
        <taxon>Bacillati</taxon>
        <taxon>Bacillota</taxon>
        <taxon>Negativicutes</taxon>
        <taxon>Selenomonadales</taxon>
        <taxon>Selenomonadaceae</taxon>
        <taxon>Selenomonas</taxon>
    </lineage>
</organism>
<dbReference type="CDD" id="cd04647">
    <property type="entry name" value="LbH_MAT_like"/>
    <property type="match status" value="1"/>
</dbReference>
<dbReference type="InterPro" id="IPR011004">
    <property type="entry name" value="Trimer_LpxA-like_sf"/>
</dbReference>
<dbReference type="Proteomes" id="UP000003505">
    <property type="component" value="Unassembled WGS sequence"/>
</dbReference>
<dbReference type="GO" id="GO:0016757">
    <property type="term" value="F:glycosyltransferase activity"/>
    <property type="evidence" value="ECO:0007669"/>
    <property type="project" value="UniProtKB-KW"/>
</dbReference>
<dbReference type="Pfam" id="PF00535">
    <property type="entry name" value="Glycos_transf_2"/>
    <property type="match status" value="1"/>
</dbReference>
<dbReference type="EMBL" id="ACKP02000049">
    <property type="protein sequence ID" value="EEX76320.1"/>
    <property type="molecule type" value="Genomic_DNA"/>
</dbReference>
<dbReference type="Gene3D" id="3.90.550.10">
    <property type="entry name" value="Spore Coat Polysaccharide Biosynthesis Protein SpsA, Chain A"/>
    <property type="match status" value="2"/>
</dbReference>
<dbReference type="EC" id="2.4.-.-" evidence="4"/>
<evidence type="ECO:0000313" key="5">
    <source>
        <dbReference type="Proteomes" id="UP000003505"/>
    </source>
</evidence>
<protein>
    <submittedName>
        <fullName evidence="3">Glycosyl transferase family 2</fullName>
    </submittedName>
    <submittedName>
        <fullName evidence="4">Glycosyltransferase, group 2 family protein</fullName>
        <ecNumber evidence="4">2.4.-.-</ecNumber>
    </submittedName>
</protein>
<evidence type="ECO:0000313" key="4">
    <source>
        <dbReference type="EMBL" id="EEX76320.1"/>
    </source>
</evidence>
<dbReference type="Gene3D" id="2.160.10.10">
    <property type="entry name" value="Hexapeptide repeat proteins"/>
    <property type="match status" value="1"/>
</dbReference>
<dbReference type="InterPro" id="IPR001173">
    <property type="entry name" value="Glyco_trans_2-like"/>
</dbReference>
<evidence type="ECO:0000259" key="2">
    <source>
        <dbReference type="Pfam" id="PF13712"/>
    </source>
</evidence>
<evidence type="ECO:0000259" key="1">
    <source>
        <dbReference type="Pfam" id="PF00535"/>
    </source>
</evidence>
<name>C9LXD7_SELS3</name>
<reference evidence="3 6" key="2">
    <citation type="submission" date="2011-04" db="EMBL/GenBank/DDBJ databases">
        <title>The complete genome of Selenomonas sputigena DSM 20758.</title>
        <authorList>
            <consortium name="US DOE Joint Genome Institute (JGI-PGF)"/>
            <person name="Lucas S."/>
            <person name="Copeland A."/>
            <person name="Lapidus A."/>
            <person name="Bruce D."/>
            <person name="Goodwin L."/>
            <person name="Pitluck S."/>
            <person name="Peters L."/>
            <person name="Kyrpides N."/>
            <person name="Mavromatis K."/>
            <person name="Ivanova N."/>
            <person name="Ovchinnikova G."/>
            <person name="Teshima H."/>
            <person name="Detter J.C."/>
            <person name="Tapia R."/>
            <person name="Han C."/>
            <person name="Land M."/>
            <person name="Hauser L."/>
            <person name="Markowitz V."/>
            <person name="Cheng J.-F."/>
            <person name="Hugenholtz P."/>
            <person name="Woyke T."/>
            <person name="Wu D."/>
            <person name="Gronow S."/>
            <person name="Wellnitz S."/>
            <person name="Schneider S."/>
            <person name="Klenk H.-P."/>
            <person name="Eisen J.A."/>
        </authorList>
    </citation>
    <scope>NUCLEOTIDE SEQUENCE [LARGE SCALE GENOMIC DNA]</scope>
    <source>
        <strain evidence="3">ATCC 35185</strain>
        <strain evidence="6">ATCC 35185 / DSM 20758 / VPI D19B-28</strain>
    </source>
</reference>
<evidence type="ECO:0000313" key="3">
    <source>
        <dbReference type="EMBL" id="AEB99505.1"/>
    </source>
</evidence>
<feature type="domain" description="Streptomycin biosynthesis protein StrF" evidence="2">
    <location>
        <begin position="8"/>
        <end position="216"/>
    </location>
</feature>
<dbReference type="STRING" id="546271.Selsp_0533"/>
<dbReference type="eggNOG" id="COG1216">
    <property type="taxonomic scope" value="Bacteria"/>
</dbReference>
<dbReference type="CDD" id="cd00761">
    <property type="entry name" value="Glyco_tranf_GTA_type"/>
    <property type="match status" value="1"/>
</dbReference>
<sequence>MKKEKKVAFFVRKSDEALYCTCLESLQALHLPLGYEAELFTLTAEKPYAVQANKALVLSDAKYKIYINDDVRLVRSQLIEELLTVFKDASIGMVGVLGSQSLPRDGNVLESDYKRGVVYVPTGRELSEMRFGEVSEEETADVRFLLPSFFATQMDLPWDEEYETQYYALLAQCRSFEEIGSRIVTSLAKEAWCAYQSRDISFDAEEADHAKFFARYHPYLNLAETEGAQAVLYACGEGTTLPSWRDFSHPEGIVIGRDTHVHRTASCGLALSNFAGRPKLLLGDHCTISAGSTITVLYGIRLENNVTVAENVHIKDYAYDETVIGLSLEAQMDSSEGGGIQIESGVRIEEGVRIEGAVQIGRGSFIRAGSTVCGNIPAYCIAAGSPARVVKAFSLKERKWLPLANEQVLARLLAERKIAAPLLTFAIITYNRCEYLRKSLDCVLRQLGNDDLAEILVSDNASTDDTKDFVEEMQKTYRNLRYHRNEMNVGAEANIHVAIGKSRGEYVLVAGDDDYFTDGSLLAVLGRLLQHRGRAIFHLRRAHEPYRMHTGSGIAEYVHMVGYHMTWITSTIMRRDIYARIKEPQKHDATRIPQVYLQMEMLKQEPDFAVIAAPFMRLGSGEHMTSGFNFVEVFIKNYFDLLKTAGEIPSTVLSEEKKRLMEECIYFQCERIKAQQLQISLDGLFDIVREYYGEESYYEEICKRLEGVLKERQS</sequence>
<dbReference type="InterPro" id="IPR059123">
    <property type="entry name" value="StrF_dom"/>
</dbReference>